<sequence>MTHDHHDPAPRATQTEGQTDVLPLAEESLVVGKQDVVTGRVRVRTQTKETQEIASLDLASEDADVVRVPIGREVDAAPPVRTENDVTIVPILEEVMVVEKRLVLKEELHIRRRTSVESFEEPVTLRRQEAVVEREDATGVAVGKRP</sequence>
<evidence type="ECO:0000256" key="1">
    <source>
        <dbReference type="SAM" id="MobiDB-lite"/>
    </source>
</evidence>
<protein>
    <submittedName>
        <fullName evidence="3">YsnF/AvaK domain-containing protein</fullName>
    </submittedName>
</protein>
<name>A0AAU7JBG0_9HYPH</name>
<dbReference type="PANTHER" id="PTHR38463">
    <property type="entry name" value="STRESS RESPONSE PROTEIN YSNF"/>
    <property type="match status" value="1"/>
</dbReference>
<dbReference type="AlphaFoldDB" id="A0AAU7JBG0"/>
<evidence type="ECO:0000313" key="3">
    <source>
        <dbReference type="EMBL" id="XBO37712.1"/>
    </source>
</evidence>
<dbReference type="InterPro" id="IPR052967">
    <property type="entry name" value="Stress_Response_Assoc"/>
</dbReference>
<reference evidence="3" key="1">
    <citation type="submission" date="2024-05" db="EMBL/GenBank/DDBJ databases">
        <authorList>
            <person name="Kim S."/>
            <person name="Heo J."/>
            <person name="Choi H."/>
            <person name="Choi Y."/>
            <person name="Kwon S.-W."/>
            <person name="Kim Y."/>
        </authorList>
    </citation>
    <scope>NUCLEOTIDE SEQUENCE</scope>
    <source>
        <strain evidence="3">KACC 23698</strain>
    </source>
</reference>
<organism evidence="3">
    <name type="scientific">Alsobacter sp. KACC 23698</name>
    <dbReference type="NCBI Taxonomy" id="3149229"/>
    <lineage>
        <taxon>Bacteria</taxon>
        <taxon>Pseudomonadati</taxon>
        <taxon>Pseudomonadota</taxon>
        <taxon>Alphaproteobacteria</taxon>
        <taxon>Hyphomicrobiales</taxon>
        <taxon>Alsobacteraceae</taxon>
        <taxon>Alsobacter</taxon>
    </lineage>
</organism>
<dbReference type="RefSeq" id="WP_406854539.1">
    <property type="nucleotide sequence ID" value="NZ_CP157484.1"/>
</dbReference>
<accession>A0AAU7JBG0</accession>
<dbReference type="PANTHER" id="PTHR38463:SF1">
    <property type="entry name" value="STRESS RESPONSE PROTEIN YSNF"/>
    <property type="match status" value="1"/>
</dbReference>
<proteinExistence type="predicted"/>
<gene>
    <name evidence="3" type="ORF">ABEG18_18580</name>
</gene>
<feature type="domain" description="DUF2382" evidence="2">
    <location>
        <begin position="22"/>
        <end position="132"/>
    </location>
</feature>
<evidence type="ECO:0000259" key="2">
    <source>
        <dbReference type="Pfam" id="PF09557"/>
    </source>
</evidence>
<feature type="region of interest" description="Disordered" evidence="1">
    <location>
        <begin position="1"/>
        <end position="20"/>
    </location>
</feature>
<dbReference type="InterPro" id="IPR019060">
    <property type="entry name" value="DUF2382"/>
</dbReference>
<dbReference type="EMBL" id="CP157484">
    <property type="protein sequence ID" value="XBO37712.1"/>
    <property type="molecule type" value="Genomic_DNA"/>
</dbReference>
<dbReference type="Pfam" id="PF09557">
    <property type="entry name" value="DUF2382"/>
    <property type="match status" value="1"/>
</dbReference>